<protein>
    <submittedName>
        <fullName evidence="2">SagB/ThcOx family dehydrogenase</fullName>
    </submittedName>
</protein>
<dbReference type="PANTHER" id="PTHR43745:SF2">
    <property type="entry name" value="NITROREDUCTASE MJ1384-RELATED"/>
    <property type="match status" value="1"/>
</dbReference>
<dbReference type="Gene3D" id="3.40.109.10">
    <property type="entry name" value="NADH Oxidase"/>
    <property type="match status" value="1"/>
</dbReference>
<accession>A0A7V0T535</accession>
<dbReference type="AlphaFoldDB" id="A0A7V0T535"/>
<sequence>MRAEERVRLPEPGLEGAVSVEAALFARRSIRGYDDSGLSLAEAGQVLWAAYGVTKPMSGVERMRGGYRTAPSAGATYPLEVYLVAAGVEGLTPGLYRYLSESHELEPVAPGDIRPALSRAALGQASVREAPASVVWTAFYVRTTERYGARGRERYVAMDLGHSAQNVYLQAVALGLGTVAVGAFDDAEVSRVLGLAKSEEPLYIMPVGRLPTE</sequence>
<dbReference type="NCBIfam" id="TIGR03605">
    <property type="entry name" value="antibiot_sagB"/>
    <property type="match status" value="1"/>
</dbReference>
<dbReference type="InterPro" id="IPR052544">
    <property type="entry name" value="Bacteriocin_Proc_Enz"/>
</dbReference>
<organism evidence="2">
    <name type="scientific">candidate division WOR-3 bacterium</name>
    <dbReference type="NCBI Taxonomy" id="2052148"/>
    <lineage>
        <taxon>Bacteria</taxon>
        <taxon>Bacteria division WOR-3</taxon>
    </lineage>
</organism>
<dbReference type="SUPFAM" id="SSF55469">
    <property type="entry name" value="FMN-dependent nitroreductase-like"/>
    <property type="match status" value="1"/>
</dbReference>
<reference evidence="2" key="1">
    <citation type="journal article" date="2020" name="mSystems">
        <title>Genome- and Community-Level Interaction Insights into Carbon Utilization and Element Cycling Functions of Hydrothermarchaeota in Hydrothermal Sediment.</title>
        <authorList>
            <person name="Zhou Z."/>
            <person name="Liu Y."/>
            <person name="Xu W."/>
            <person name="Pan J."/>
            <person name="Luo Z.H."/>
            <person name="Li M."/>
        </authorList>
    </citation>
    <scope>NUCLEOTIDE SEQUENCE [LARGE SCALE GENOMIC DNA]</scope>
    <source>
        <strain evidence="2">SpSt-1182</strain>
    </source>
</reference>
<dbReference type="PANTHER" id="PTHR43745">
    <property type="entry name" value="NITROREDUCTASE MJ1384-RELATED"/>
    <property type="match status" value="1"/>
</dbReference>
<dbReference type="InterPro" id="IPR029479">
    <property type="entry name" value="Nitroreductase"/>
</dbReference>
<evidence type="ECO:0000259" key="1">
    <source>
        <dbReference type="Pfam" id="PF00881"/>
    </source>
</evidence>
<dbReference type="CDD" id="cd02142">
    <property type="entry name" value="McbC_SagB-like_oxidoreductase"/>
    <property type="match status" value="1"/>
</dbReference>
<comment type="caution">
    <text evidence="2">The sequence shown here is derived from an EMBL/GenBank/DDBJ whole genome shotgun (WGS) entry which is preliminary data.</text>
</comment>
<dbReference type="InterPro" id="IPR000415">
    <property type="entry name" value="Nitroreductase-like"/>
</dbReference>
<dbReference type="GO" id="GO:0016491">
    <property type="term" value="F:oxidoreductase activity"/>
    <property type="evidence" value="ECO:0007669"/>
    <property type="project" value="InterPro"/>
</dbReference>
<dbReference type="EMBL" id="DSBX01000079">
    <property type="protein sequence ID" value="HDQ99073.1"/>
    <property type="molecule type" value="Genomic_DNA"/>
</dbReference>
<gene>
    <name evidence="2" type="ORF">ENN51_02135</name>
</gene>
<feature type="domain" description="Nitroreductase" evidence="1">
    <location>
        <begin position="26"/>
        <end position="209"/>
    </location>
</feature>
<dbReference type="InterPro" id="IPR020051">
    <property type="entry name" value="SagB-type_dehydrogenase"/>
</dbReference>
<name>A0A7V0T535_UNCW3</name>
<dbReference type="Pfam" id="PF00881">
    <property type="entry name" value="Nitroreductase"/>
    <property type="match status" value="1"/>
</dbReference>
<evidence type="ECO:0000313" key="2">
    <source>
        <dbReference type="EMBL" id="HDQ99073.1"/>
    </source>
</evidence>
<proteinExistence type="predicted"/>
<dbReference type="Proteomes" id="UP000885672">
    <property type="component" value="Unassembled WGS sequence"/>
</dbReference>